<dbReference type="AlphaFoldDB" id="M8AY63"/>
<sequence>MSMVVERFVDWMVSWLLMYGEAKLLLVIYLWHPSTRGAGHVYDGFLHLLVALHEADIDRGLLELMARARDVTTSQLKAAAAIGQGHVYDGFLHLLVALHEADIDRGLLELMARARDVTTSQLKAAAAIGQGHVYDGFLHLLVALHEADIDRGLLELMARARDVTTSQLKAAAAIGQGHQCVEEVVTIEAVEGGGHRRAWAHGLEAYVKVVHELLENGEFVEEADEDLDKQGDEVVVQEASRPGGLKHDLDLDKQEDEVAVQEASRPGGLKHDLEMFLRVGPQAASWTI</sequence>
<gene>
    <name evidence="2" type="ORF">TRIUR3_23773</name>
</gene>
<dbReference type="InterPro" id="IPR004345">
    <property type="entry name" value="TB2_DP1_HVA22"/>
</dbReference>
<protein>
    <recommendedName>
        <fullName evidence="1">HVA22-like protein</fullName>
    </recommendedName>
</protein>
<dbReference type="PANTHER" id="PTHR12300:SF100">
    <property type="entry name" value="HVA22-LIKE PROTEIN"/>
    <property type="match status" value="1"/>
</dbReference>
<dbReference type="PANTHER" id="PTHR12300">
    <property type="entry name" value="HVA22-LIKE PROTEINS"/>
    <property type="match status" value="1"/>
</dbReference>
<dbReference type="eggNOG" id="KOG1726">
    <property type="taxonomic scope" value="Eukaryota"/>
</dbReference>
<comment type="similarity">
    <text evidence="1">Belongs to the DP1 family.</text>
</comment>
<comment type="subcellular location">
    <subcellularLocation>
        <location evidence="1">Membrane</location>
        <topology evidence="1">Multi-pass membrane protein</topology>
    </subcellularLocation>
</comment>
<dbReference type="EMBL" id="KD036509">
    <property type="protein sequence ID" value="EMS66054.1"/>
    <property type="molecule type" value="Genomic_DNA"/>
</dbReference>
<evidence type="ECO:0000313" key="2">
    <source>
        <dbReference type="EMBL" id="EMS66054.1"/>
    </source>
</evidence>
<dbReference type="GO" id="GO:0016020">
    <property type="term" value="C:membrane"/>
    <property type="evidence" value="ECO:0007669"/>
    <property type="project" value="UniProtKB-SubCell"/>
</dbReference>
<evidence type="ECO:0000256" key="1">
    <source>
        <dbReference type="RuleBase" id="RU362006"/>
    </source>
</evidence>
<reference evidence="2" key="1">
    <citation type="journal article" date="2013" name="Nature">
        <title>Draft genome of the wheat A-genome progenitor Triticum urartu.</title>
        <authorList>
            <person name="Ling H.Q."/>
            <person name="Zhao S."/>
            <person name="Liu D."/>
            <person name="Wang J."/>
            <person name="Sun H."/>
            <person name="Zhang C."/>
            <person name="Fan H."/>
            <person name="Li D."/>
            <person name="Dong L."/>
            <person name="Tao Y."/>
            <person name="Gao C."/>
            <person name="Wu H."/>
            <person name="Li Y."/>
            <person name="Cui Y."/>
            <person name="Guo X."/>
            <person name="Zheng S."/>
            <person name="Wang B."/>
            <person name="Yu K."/>
            <person name="Liang Q."/>
            <person name="Yang W."/>
            <person name="Lou X."/>
            <person name="Chen J."/>
            <person name="Feng M."/>
            <person name="Jian J."/>
            <person name="Zhang X."/>
            <person name="Luo G."/>
            <person name="Jiang Y."/>
            <person name="Liu J."/>
            <person name="Wang Z."/>
            <person name="Sha Y."/>
            <person name="Zhang B."/>
            <person name="Wu H."/>
            <person name="Tang D."/>
            <person name="Shen Q."/>
            <person name="Xue P."/>
            <person name="Zou S."/>
            <person name="Wang X."/>
            <person name="Liu X."/>
            <person name="Wang F."/>
            <person name="Yang Y."/>
            <person name="An X."/>
            <person name="Dong Z."/>
            <person name="Zhang K."/>
            <person name="Zhang X."/>
            <person name="Luo M.C."/>
            <person name="Dvorak J."/>
            <person name="Tong Y."/>
            <person name="Wang J."/>
            <person name="Yang H."/>
            <person name="Li Z."/>
            <person name="Wang D."/>
            <person name="Zhang A."/>
            <person name="Wang J."/>
        </authorList>
    </citation>
    <scope>NUCLEOTIDE SEQUENCE</scope>
</reference>
<proteinExistence type="inferred from homology"/>
<accession>M8AY63</accession>
<name>M8AY63_TRIUA</name>
<dbReference type="Pfam" id="PF03134">
    <property type="entry name" value="TB2_DP1_HVA22"/>
    <property type="match status" value="1"/>
</dbReference>
<organism evidence="2">
    <name type="scientific">Triticum urartu</name>
    <name type="common">Red wild einkorn</name>
    <name type="synonym">Crithodium urartu</name>
    <dbReference type="NCBI Taxonomy" id="4572"/>
    <lineage>
        <taxon>Eukaryota</taxon>
        <taxon>Viridiplantae</taxon>
        <taxon>Streptophyta</taxon>
        <taxon>Embryophyta</taxon>
        <taxon>Tracheophyta</taxon>
        <taxon>Spermatophyta</taxon>
        <taxon>Magnoliopsida</taxon>
        <taxon>Liliopsida</taxon>
        <taxon>Poales</taxon>
        <taxon>Poaceae</taxon>
        <taxon>BOP clade</taxon>
        <taxon>Pooideae</taxon>
        <taxon>Triticodae</taxon>
        <taxon>Triticeae</taxon>
        <taxon>Triticinae</taxon>
        <taxon>Triticum</taxon>
    </lineage>
</organism>